<feature type="transmembrane region" description="Helical" evidence="5">
    <location>
        <begin position="40"/>
        <end position="58"/>
    </location>
</feature>
<dbReference type="PANTHER" id="PTHR23294:SF0">
    <property type="entry name" value="UNC93-LIKE PROTEIN MFSD11"/>
    <property type="match status" value="1"/>
</dbReference>
<evidence type="ECO:0000313" key="7">
    <source>
        <dbReference type="Proteomes" id="UP000009168"/>
    </source>
</evidence>
<dbReference type="InterPro" id="IPR051617">
    <property type="entry name" value="UNC-93-like_regulator"/>
</dbReference>
<feature type="transmembrane region" description="Helical" evidence="5">
    <location>
        <begin position="7"/>
        <end position="28"/>
    </location>
</feature>
<dbReference type="InterPro" id="IPR011701">
    <property type="entry name" value="MFS"/>
</dbReference>
<dbReference type="SUPFAM" id="SSF103473">
    <property type="entry name" value="MFS general substrate transporter"/>
    <property type="match status" value="1"/>
</dbReference>
<comment type="subcellular location">
    <subcellularLocation>
        <location evidence="1">Membrane</location>
        <topology evidence="1">Multi-pass membrane protein</topology>
    </subcellularLocation>
</comment>
<dbReference type="OrthoDB" id="297759at2759"/>
<feature type="transmembrane region" description="Helical" evidence="5">
    <location>
        <begin position="395"/>
        <end position="413"/>
    </location>
</feature>
<name>I7M432_TETTS</name>
<dbReference type="GeneID" id="7826166"/>
<keyword evidence="4 5" id="KW-0472">Membrane</keyword>
<keyword evidence="3 5" id="KW-1133">Transmembrane helix</keyword>
<dbReference type="Gene3D" id="1.20.1250.20">
    <property type="entry name" value="MFS general substrate transporter like domains"/>
    <property type="match status" value="1"/>
</dbReference>
<feature type="transmembrane region" description="Helical" evidence="5">
    <location>
        <begin position="173"/>
        <end position="193"/>
    </location>
</feature>
<dbReference type="PANTHER" id="PTHR23294">
    <property type="entry name" value="ET TRANSLATION PRODUCT-RELATED"/>
    <property type="match status" value="1"/>
</dbReference>
<dbReference type="GO" id="GO:0022857">
    <property type="term" value="F:transmembrane transporter activity"/>
    <property type="evidence" value="ECO:0007669"/>
    <property type="project" value="InterPro"/>
</dbReference>
<feature type="transmembrane region" description="Helical" evidence="5">
    <location>
        <begin position="105"/>
        <end position="126"/>
    </location>
</feature>
<dbReference type="RefSeq" id="XP_001025053.1">
    <property type="nucleotide sequence ID" value="XM_001025053.1"/>
</dbReference>
<accession>I7M432</accession>
<dbReference type="EMBL" id="GG662441">
    <property type="protein sequence ID" value="EAS04808.1"/>
    <property type="molecule type" value="Genomic_DNA"/>
</dbReference>
<feature type="transmembrane region" description="Helical" evidence="5">
    <location>
        <begin position="264"/>
        <end position="283"/>
    </location>
</feature>
<dbReference type="Proteomes" id="UP000009168">
    <property type="component" value="Unassembled WGS sequence"/>
</dbReference>
<keyword evidence="7" id="KW-1185">Reference proteome</keyword>
<dbReference type="KEGG" id="tet:TTHERM_00467570"/>
<dbReference type="InterPro" id="IPR036259">
    <property type="entry name" value="MFS_trans_sf"/>
</dbReference>
<evidence type="ECO:0000256" key="4">
    <source>
        <dbReference type="ARBA" id="ARBA00023136"/>
    </source>
</evidence>
<evidence type="ECO:0000313" key="6">
    <source>
        <dbReference type="EMBL" id="EAS04808.1"/>
    </source>
</evidence>
<evidence type="ECO:0000256" key="2">
    <source>
        <dbReference type="ARBA" id="ARBA00022692"/>
    </source>
</evidence>
<organism evidence="6 7">
    <name type="scientific">Tetrahymena thermophila (strain SB210)</name>
    <dbReference type="NCBI Taxonomy" id="312017"/>
    <lineage>
        <taxon>Eukaryota</taxon>
        <taxon>Sar</taxon>
        <taxon>Alveolata</taxon>
        <taxon>Ciliophora</taxon>
        <taxon>Intramacronucleata</taxon>
        <taxon>Oligohymenophorea</taxon>
        <taxon>Hymenostomatida</taxon>
        <taxon>Tetrahymenina</taxon>
        <taxon>Tetrahymenidae</taxon>
        <taxon>Tetrahymena</taxon>
    </lineage>
</organism>
<gene>
    <name evidence="6" type="ORF">TTHERM_00467570</name>
</gene>
<dbReference type="OMA" id="HEFIMEP"/>
<feature type="transmembrane region" description="Helical" evidence="5">
    <location>
        <begin position="303"/>
        <end position="321"/>
    </location>
</feature>
<dbReference type="InParanoid" id="I7M432"/>
<dbReference type="AlphaFoldDB" id="I7M432"/>
<proteinExistence type="predicted"/>
<dbReference type="HOGENOM" id="CLU_054306_0_0_1"/>
<reference evidence="7" key="1">
    <citation type="journal article" date="2006" name="PLoS Biol.">
        <title>Macronuclear genome sequence of the ciliate Tetrahymena thermophila, a model eukaryote.</title>
        <authorList>
            <person name="Eisen J.A."/>
            <person name="Coyne R.S."/>
            <person name="Wu M."/>
            <person name="Wu D."/>
            <person name="Thiagarajan M."/>
            <person name="Wortman J.R."/>
            <person name="Badger J.H."/>
            <person name="Ren Q."/>
            <person name="Amedeo P."/>
            <person name="Jones K.M."/>
            <person name="Tallon L.J."/>
            <person name="Delcher A.L."/>
            <person name="Salzberg S.L."/>
            <person name="Silva J.C."/>
            <person name="Haas B.J."/>
            <person name="Majoros W.H."/>
            <person name="Farzad M."/>
            <person name="Carlton J.M."/>
            <person name="Smith R.K. Jr."/>
            <person name="Garg J."/>
            <person name="Pearlman R.E."/>
            <person name="Karrer K.M."/>
            <person name="Sun L."/>
            <person name="Manning G."/>
            <person name="Elde N.C."/>
            <person name="Turkewitz A.P."/>
            <person name="Asai D.J."/>
            <person name="Wilkes D.E."/>
            <person name="Wang Y."/>
            <person name="Cai H."/>
            <person name="Collins K."/>
            <person name="Stewart B.A."/>
            <person name="Lee S.R."/>
            <person name="Wilamowska K."/>
            <person name="Weinberg Z."/>
            <person name="Ruzzo W.L."/>
            <person name="Wloga D."/>
            <person name="Gaertig J."/>
            <person name="Frankel J."/>
            <person name="Tsao C.-C."/>
            <person name="Gorovsky M.A."/>
            <person name="Keeling P.J."/>
            <person name="Waller R.F."/>
            <person name="Patron N.J."/>
            <person name="Cherry J.M."/>
            <person name="Stover N.A."/>
            <person name="Krieger C.J."/>
            <person name="del Toro C."/>
            <person name="Ryder H.F."/>
            <person name="Williamson S.C."/>
            <person name="Barbeau R.A."/>
            <person name="Hamilton E.P."/>
            <person name="Orias E."/>
        </authorList>
    </citation>
    <scope>NUCLEOTIDE SEQUENCE [LARGE SCALE GENOMIC DNA]</scope>
    <source>
        <strain evidence="7">SB210</strain>
    </source>
</reference>
<keyword evidence="2 5" id="KW-0812">Transmembrane</keyword>
<evidence type="ECO:0000256" key="5">
    <source>
        <dbReference type="SAM" id="Phobius"/>
    </source>
</evidence>
<protein>
    <submittedName>
        <fullName evidence="6">MFS transporter</fullName>
    </submittedName>
</protein>
<evidence type="ECO:0000256" key="1">
    <source>
        <dbReference type="ARBA" id="ARBA00004141"/>
    </source>
</evidence>
<feature type="transmembrane region" description="Helical" evidence="5">
    <location>
        <begin position="147"/>
        <end position="167"/>
    </location>
</feature>
<evidence type="ECO:0000256" key="3">
    <source>
        <dbReference type="ARBA" id="ARBA00022989"/>
    </source>
</evidence>
<dbReference type="eggNOG" id="ENOG502SNCT">
    <property type="taxonomic scope" value="Eukaryota"/>
</dbReference>
<sequence length="454" mass="51242">MGALGNVVYLNSVLLIYCSAVNSAMGIVSQVFDERDYLNLGNISLFVIYLASGINNLIAPTYVKKIQYRYIFVLSSLGYLFFLSEGILVCSCNDEYTYFYCRKPIIYSIIVVGSAICGFLSSILYICQNEYTSENTNEQNKSLYFGIAWALLQSSYIVGNVYSMFFIEPLGQFGYFLLMTGIASVTSLFFLFIQKPPKKQQILDSDKVPINLGSQSLIDKNENEQQYRPIESAEDQQQDFYSLPLGQQLKSMFNIMSQPDIRPLLFYMFSSGIIMSFGFGVLYRIVQDSLSSDLSDEQVNKKTFTVNIVLGCFEFFGGAFVTPLADKLNKKRIAISTNLLFEAAIIGSIIAHYEKNYLLCFFVAALWGMTDCTTQSMNCNLISTKFGDDVRIFGIWNLVQCVGAFIGMIFSIIFKQLNIIYYLLVVAAIQMITNVALSTFKLKNKDQSEKLHSE</sequence>
<dbReference type="GO" id="GO:0016020">
    <property type="term" value="C:membrane"/>
    <property type="evidence" value="ECO:0007669"/>
    <property type="project" value="UniProtKB-SubCell"/>
</dbReference>
<feature type="transmembrane region" description="Helical" evidence="5">
    <location>
        <begin position="70"/>
        <end position="89"/>
    </location>
</feature>
<feature type="transmembrane region" description="Helical" evidence="5">
    <location>
        <begin position="419"/>
        <end position="440"/>
    </location>
</feature>
<dbReference type="Pfam" id="PF07690">
    <property type="entry name" value="MFS_1"/>
    <property type="match status" value="1"/>
</dbReference>